<accession>A0AA40K8F0</accession>
<dbReference type="PANTHER" id="PTHR35870:SF6">
    <property type="entry name" value="MGS207 PROTEIN"/>
    <property type="match status" value="1"/>
</dbReference>
<proteinExistence type="predicted"/>
<protein>
    <submittedName>
        <fullName evidence="2">Uncharacterized protein</fullName>
    </submittedName>
</protein>
<dbReference type="GO" id="GO:0016491">
    <property type="term" value="F:oxidoreductase activity"/>
    <property type="evidence" value="ECO:0007669"/>
    <property type="project" value="UniProtKB-KW"/>
</dbReference>
<comment type="caution">
    <text evidence="2">The sequence shown here is derived from an EMBL/GenBank/DDBJ whole genome shotgun (WGS) entry which is preliminary data.</text>
</comment>
<keyword evidence="1" id="KW-0560">Oxidoreductase</keyword>
<dbReference type="PANTHER" id="PTHR35870">
    <property type="entry name" value="PROTEIN, PUTATIVE (AFU_ORTHOLOGUE AFUA_5G03330)-RELATED"/>
    <property type="match status" value="1"/>
</dbReference>
<dbReference type="EMBL" id="JAUKUD010000003">
    <property type="protein sequence ID" value="KAK0749836.1"/>
    <property type="molecule type" value="Genomic_DNA"/>
</dbReference>
<sequence length="429" mass="47790">MAETRRRRGFHQERMLYQDDLQELQAQSPDGMMAQLSSQATFNSLLTKTHVQHALIQPGGRHNDLPTGLATLLFLNGSPDELQAVYETESASLGAWTPSPRSITDETGRTRYLGDIRFQRAYMTYFSMENGKFSGNSAALAMSHLLTGEKPLLYGLFSGLGRPLVFLGDGLELRSPFLVLQALTLSAVDWSDSIHELLSHPRLMRASNSVLPPDKILTQLAYDGRLCGIMKAGPGFHGVSHLFSNATAKEAVLEYVHMLDCRDIDEVVRQLSSVSVTLVCATHKAGSPAFDFYLGCLPAWVHGLRILLGSVPDESNRIMLVRGVWLLTVLAYITQLRPVVDLDGLYCGTLVGLGDWDDVFRAVRSKATFDDRYNDLQLLRALRSFSEFGKQYDGAKDSIYLRAAWKLVTQWKTWTGLGADREESLNIRL</sequence>
<evidence type="ECO:0000313" key="2">
    <source>
        <dbReference type="EMBL" id="KAK0749836.1"/>
    </source>
</evidence>
<dbReference type="InterPro" id="IPR025337">
    <property type="entry name" value="Questin_oxidase-like"/>
</dbReference>
<evidence type="ECO:0000256" key="1">
    <source>
        <dbReference type="ARBA" id="ARBA00023002"/>
    </source>
</evidence>
<dbReference type="AlphaFoldDB" id="A0AA40K8F0"/>
<dbReference type="Pfam" id="PF14027">
    <property type="entry name" value="Questin_oxidase"/>
    <property type="match status" value="1"/>
</dbReference>
<evidence type="ECO:0000313" key="3">
    <source>
        <dbReference type="Proteomes" id="UP001172155"/>
    </source>
</evidence>
<keyword evidence="3" id="KW-1185">Reference proteome</keyword>
<organism evidence="2 3">
    <name type="scientific">Schizothecium vesticola</name>
    <dbReference type="NCBI Taxonomy" id="314040"/>
    <lineage>
        <taxon>Eukaryota</taxon>
        <taxon>Fungi</taxon>
        <taxon>Dikarya</taxon>
        <taxon>Ascomycota</taxon>
        <taxon>Pezizomycotina</taxon>
        <taxon>Sordariomycetes</taxon>
        <taxon>Sordariomycetidae</taxon>
        <taxon>Sordariales</taxon>
        <taxon>Schizotheciaceae</taxon>
        <taxon>Schizothecium</taxon>
    </lineage>
</organism>
<reference evidence="2" key="1">
    <citation type="submission" date="2023-06" db="EMBL/GenBank/DDBJ databases">
        <title>Genome-scale phylogeny and comparative genomics of the fungal order Sordariales.</title>
        <authorList>
            <consortium name="Lawrence Berkeley National Laboratory"/>
            <person name="Hensen N."/>
            <person name="Bonometti L."/>
            <person name="Westerberg I."/>
            <person name="Brannstrom I.O."/>
            <person name="Guillou S."/>
            <person name="Cros-Aarteil S."/>
            <person name="Calhoun S."/>
            <person name="Haridas S."/>
            <person name="Kuo A."/>
            <person name="Mondo S."/>
            <person name="Pangilinan J."/>
            <person name="Riley R."/>
            <person name="LaButti K."/>
            <person name="Andreopoulos B."/>
            <person name="Lipzen A."/>
            <person name="Chen C."/>
            <person name="Yanf M."/>
            <person name="Daum C."/>
            <person name="Ng V."/>
            <person name="Clum A."/>
            <person name="Steindorff A."/>
            <person name="Ohm R."/>
            <person name="Martin F."/>
            <person name="Silar P."/>
            <person name="Natvig D."/>
            <person name="Lalanne C."/>
            <person name="Gautier V."/>
            <person name="Ament-velasquez S.L."/>
            <person name="Kruys A."/>
            <person name="Hutchinson M.I."/>
            <person name="Powell A.J."/>
            <person name="Barry K."/>
            <person name="Miller A.N."/>
            <person name="Grigoriev I.V."/>
            <person name="Debuchy R."/>
            <person name="Gladieux P."/>
            <person name="Thoren M.H."/>
            <person name="Johannesson H."/>
        </authorList>
    </citation>
    <scope>NUCLEOTIDE SEQUENCE</scope>
    <source>
        <strain evidence="2">SMH3187-1</strain>
    </source>
</reference>
<name>A0AA40K8F0_9PEZI</name>
<dbReference type="Proteomes" id="UP001172155">
    <property type="component" value="Unassembled WGS sequence"/>
</dbReference>
<gene>
    <name evidence="2" type="ORF">B0T18DRAFT_427896</name>
</gene>